<feature type="transmembrane region" description="Helical" evidence="9">
    <location>
        <begin position="21"/>
        <end position="45"/>
    </location>
</feature>
<keyword evidence="7" id="KW-0406">Ion transport</keyword>
<evidence type="ECO:0000256" key="9">
    <source>
        <dbReference type="SAM" id="Phobius"/>
    </source>
</evidence>
<dbReference type="STRING" id="591019.Shell_0600"/>
<organism evidence="11 12">
    <name type="scientific">Staphylothermus hellenicus (strain DSM 12710 / JCM 10830 / BK20S6-10-b1 / P8)</name>
    <dbReference type="NCBI Taxonomy" id="591019"/>
    <lineage>
        <taxon>Archaea</taxon>
        <taxon>Thermoproteota</taxon>
        <taxon>Thermoprotei</taxon>
        <taxon>Desulfurococcales</taxon>
        <taxon>Desulfurococcaceae</taxon>
        <taxon>Staphylothermus</taxon>
    </lineage>
</organism>
<dbReference type="Gene3D" id="1.10.357.20">
    <property type="entry name" value="SLC41 divalent cation transporters, integral membrane domain"/>
    <property type="match status" value="2"/>
</dbReference>
<dbReference type="Pfam" id="PF01769">
    <property type="entry name" value="MgtE"/>
    <property type="match status" value="2"/>
</dbReference>
<evidence type="ECO:0000256" key="2">
    <source>
        <dbReference type="ARBA" id="ARBA00009749"/>
    </source>
</evidence>
<dbReference type="GO" id="GO:0016020">
    <property type="term" value="C:membrane"/>
    <property type="evidence" value="ECO:0007669"/>
    <property type="project" value="UniProtKB-SubCell"/>
</dbReference>
<dbReference type="KEGG" id="shc:Shell_0600"/>
<dbReference type="PANTHER" id="PTHR16228">
    <property type="entry name" value="DIVALENT CATION TRANSPORTER SOLUTE CARRIER FAMILY 41"/>
    <property type="match status" value="1"/>
</dbReference>
<feature type="transmembrane region" description="Helical" evidence="9">
    <location>
        <begin position="297"/>
        <end position="322"/>
    </location>
</feature>
<keyword evidence="6 9" id="KW-1133">Transmembrane helix</keyword>
<keyword evidence="12" id="KW-1185">Reference proteome</keyword>
<evidence type="ECO:0000256" key="5">
    <source>
        <dbReference type="ARBA" id="ARBA00022842"/>
    </source>
</evidence>
<evidence type="ECO:0000259" key="10">
    <source>
        <dbReference type="Pfam" id="PF01769"/>
    </source>
</evidence>
<dbReference type="SUPFAM" id="SSF161093">
    <property type="entry name" value="MgtE membrane domain-like"/>
    <property type="match status" value="2"/>
</dbReference>
<dbReference type="InterPro" id="IPR045349">
    <property type="entry name" value="SLC41A1-3"/>
</dbReference>
<reference evidence="12" key="1">
    <citation type="submission" date="2010-05" db="EMBL/GenBank/DDBJ databases">
        <title>Complete sequence of Staphylothermus hellenicus DSM 12710.</title>
        <authorList>
            <consortium name="US DOE Joint Genome Institute"/>
            <person name="Lucas S."/>
            <person name="Copeland A."/>
            <person name="Lapidus A."/>
            <person name="Cheng J.-F."/>
            <person name="Bruce D."/>
            <person name="Goodwin L."/>
            <person name="Pitluck S."/>
            <person name="Davenport K."/>
            <person name="Detter J.C."/>
            <person name="Han C."/>
            <person name="Tapia R."/>
            <person name="Larimer F."/>
            <person name="Land M."/>
            <person name="Hauser L."/>
            <person name="Kyrpides N."/>
            <person name="Mikhailova N."/>
            <person name="Anderson I.J."/>
            <person name="Woyke T."/>
        </authorList>
    </citation>
    <scope>NUCLEOTIDE SEQUENCE [LARGE SCALE GENOMIC DNA]</scope>
    <source>
        <strain evidence="12">DSM 12710 / JCM 10830 / BK20S6-10-b1 / P8</strain>
    </source>
</reference>
<sequence length="400" mass="44640">MILSSDERYAMVSKKLLKQQFISLTINVLGGFASSIFLGMYRFFIRDNPWILAINPPLKDLNGNIYSSLLSRLNSGLYLGSIKPRLRDKVVISNILVVLSTLVITSTIILFTTWILIGGDSLLIFEAALPSMIFVSIIMYPFTSYSSIYLYRHGYEPESLMLPVVFLLSDIITTPVLIGYSLLVLSNNMIRHIVFILILLVTVFLAYISYMYRLRGTFRTIGESQLVLIFCLFLDVGAGAFLARNIDLLVSYPFIILTVSVFNGLMGSLTSIYAIRQNVLYHIGLTSLKPDKKKLSYLPYMYVLSIYTSFLISIIGYALTYIVTGGSVLSIGIAILISLVSSIIITPILWVLIQIFAYLSFKIGFDPDNVMSPILTSMIDIIGTITYIVTANMIISAILA</sequence>
<name>D7DC28_STAHD</name>
<evidence type="ECO:0000256" key="1">
    <source>
        <dbReference type="ARBA" id="ARBA00004141"/>
    </source>
</evidence>
<dbReference type="eggNOG" id="arCOG00624">
    <property type="taxonomic scope" value="Archaea"/>
</dbReference>
<dbReference type="EMBL" id="CP002051">
    <property type="protein sequence ID" value="ADI31725.1"/>
    <property type="molecule type" value="Genomic_DNA"/>
</dbReference>
<dbReference type="PANTHER" id="PTHR16228:SF7">
    <property type="entry name" value="SLC41A_MGTE INTEGRAL MEMBRANE DOMAIN-CONTAINING PROTEIN"/>
    <property type="match status" value="1"/>
</dbReference>
<evidence type="ECO:0000313" key="11">
    <source>
        <dbReference type="EMBL" id="ADI31725.1"/>
    </source>
</evidence>
<feature type="transmembrane region" description="Helical" evidence="9">
    <location>
        <begin position="65"/>
        <end position="82"/>
    </location>
</feature>
<evidence type="ECO:0000313" key="12">
    <source>
        <dbReference type="Proteomes" id="UP000002573"/>
    </source>
</evidence>
<feature type="transmembrane region" description="Helical" evidence="9">
    <location>
        <begin position="374"/>
        <end position="399"/>
    </location>
</feature>
<accession>D7DC28</accession>
<dbReference type="GO" id="GO:0008324">
    <property type="term" value="F:monoatomic cation transmembrane transporter activity"/>
    <property type="evidence" value="ECO:0007669"/>
    <property type="project" value="InterPro"/>
</dbReference>
<evidence type="ECO:0000256" key="4">
    <source>
        <dbReference type="ARBA" id="ARBA00022692"/>
    </source>
</evidence>
<feature type="transmembrane region" description="Helical" evidence="9">
    <location>
        <begin position="160"/>
        <end position="183"/>
    </location>
</feature>
<gene>
    <name evidence="11" type="ordered locus">Shell_0600</name>
</gene>
<feature type="transmembrane region" description="Helical" evidence="9">
    <location>
        <begin position="94"/>
        <end position="117"/>
    </location>
</feature>
<keyword evidence="3" id="KW-0813">Transport</keyword>
<evidence type="ECO:0000256" key="8">
    <source>
        <dbReference type="ARBA" id="ARBA00023136"/>
    </source>
</evidence>
<comment type="subcellular location">
    <subcellularLocation>
        <location evidence="1">Membrane</location>
        <topology evidence="1">Multi-pass membrane protein</topology>
    </subcellularLocation>
</comment>
<feature type="transmembrane region" description="Helical" evidence="9">
    <location>
        <begin position="249"/>
        <end position="276"/>
    </location>
</feature>
<feature type="transmembrane region" description="Helical" evidence="9">
    <location>
        <begin position="123"/>
        <end position="148"/>
    </location>
</feature>
<evidence type="ECO:0000256" key="3">
    <source>
        <dbReference type="ARBA" id="ARBA00022448"/>
    </source>
</evidence>
<feature type="transmembrane region" description="Helical" evidence="9">
    <location>
        <begin position="328"/>
        <end position="353"/>
    </location>
</feature>
<feature type="domain" description="SLC41A/MgtE integral membrane" evidence="10">
    <location>
        <begin position="56"/>
        <end position="179"/>
    </location>
</feature>
<keyword evidence="4 9" id="KW-0812">Transmembrane</keyword>
<dbReference type="GeneID" id="9233889"/>
<feature type="transmembrane region" description="Helical" evidence="9">
    <location>
        <begin position="224"/>
        <end position="243"/>
    </location>
</feature>
<dbReference type="InterPro" id="IPR006667">
    <property type="entry name" value="SLC41_membr_dom"/>
</dbReference>
<keyword evidence="8 9" id="KW-0472">Membrane</keyword>
<feature type="transmembrane region" description="Helical" evidence="9">
    <location>
        <begin position="189"/>
        <end position="212"/>
    </location>
</feature>
<protein>
    <recommendedName>
        <fullName evidence="10">SLC41A/MgtE integral membrane domain-containing protein</fullName>
    </recommendedName>
</protein>
<dbReference type="RefSeq" id="WP_013142923.1">
    <property type="nucleotide sequence ID" value="NC_014205.1"/>
</dbReference>
<evidence type="ECO:0000256" key="6">
    <source>
        <dbReference type="ARBA" id="ARBA00022989"/>
    </source>
</evidence>
<reference evidence="11 12" key="2">
    <citation type="journal article" date="2011" name="Stand. Genomic Sci.">
        <title>Complete genome sequence of Staphylothermus hellenicus P8.</title>
        <authorList>
            <person name="Anderson I."/>
            <person name="Wirth R."/>
            <person name="Lucas S."/>
            <person name="Copeland A."/>
            <person name="Lapidus A."/>
            <person name="Cheng J.F."/>
            <person name="Goodwin L."/>
            <person name="Pitluck S."/>
            <person name="Davenport K."/>
            <person name="Detter J.C."/>
            <person name="Han C."/>
            <person name="Tapia R."/>
            <person name="Land M."/>
            <person name="Hauser L."/>
            <person name="Pati A."/>
            <person name="Mikhailova N."/>
            <person name="Woyke T."/>
            <person name="Klenk H.P."/>
            <person name="Kyrpides N."/>
            <person name="Ivanova N."/>
        </authorList>
    </citation>
    <scope>NUCLEOTIDE SEQUENCE [LARGE SCALE GENOMIC DNA]</scope>
    <source>
        <strain evidence="12">DSM 12710 / JCM 10830 / BK20S6-10-b1 / P8</strain>
    </source>
</reference>
<keyword evidence="5" id="KW-0460">Magnesium</keyword>
<proteinExistence type="inferred from homology"/>
<dbReference type="InterPro" id="IPR036739">
    <property type="entry name" value="SLC41_membr_dom_sf"/>
</dbReference>
<comment type="similarity">
    <text evidence="2">Belongs to the SLC41A transporter family.</text>
</comment>
<evidence type="ECO:0000256" key="7">
    <source>
        <dbReference type="ARBA" id="ARBA00023065"/>
    </source>
</evidence>
<dbReference type="HOGENOM" id="CLU_054505_0_0_2"/>
<dbReference type="AlphaFoldDB" id="D7DC28"/>
<feature type="domain" description="SLC41A/MgtE integral membrane" evidence="10">
    <location>
        <begin position="260"/>
        <end position="389"/>
    </location>
</feature>
<dbReference type="Proteomes" id="UP000002573">
    <property type="component" value="Chromosome"/>
</dbReference>